<dbReference type="Proteomes" id="UP000318017">
    <property type="component" value="Chromosome"/>
</dbReference>
<accession>A0A518G7Z4</accession>
<evidence type="ECO:0000313" key="3">
    <source>
        <dbReference type="Proteomes" id="UP000318017"/>
    </source>
</evidence>
<dbReference type="Gene3D" id="3.40.50.2000">
    <property type="entry name" value="Glycogen Phosphorylase B"/>
    <property type="match status" value="2"/>
</dbReference>
<reference evidence="2 3" key="1">
    <citation type="submission" date="2019-02" db="EMBL/GenBank/DDBJ databases">
        <title>Deep-cultivation of Planctomycetes and their phenomic and genomic characterization uncovers novel biology.</title>
        <authorList>
            <person name="Wiegand S."/>
            <person name="Jogler M."/>
            <person name="Boedeker C."/>
            <person name="Pinto D."/>
            <person name="Vollmers J."/>
            <person name="Rivas-Marin E."/>
            <person name="Kohn T."/>
            <person name="Peeters S.H."/>
            <person name="Heuer A."/>
            <person name="Rast P."/>
            <person name="Oberbeckmann S."/>
            <person name="Bunk B."/>
            <person name="Jeske O."/>
            <person name="Meyerdierks A."/>
            <person name="Storesund J.E."/>
            <person name="Kallscheuer N."/>
            <person name="Luecker S."/>
            <person name="Lage O.M."/>
            <person name="Pohl T."/>
            <person name="Merkel B.J."/>
            <person name="Hornburger P."/>
            <person name="Mueller R.-W."/>
            <person name="Bruemmer F."/>
            <person name="Labrenz M."/>
            <person name="Spormann A.M."/>
            <person name="Op den Camp H."/>
            <person name="Overmann J."/>
            <person name="Amann R."/>
            <person name="Jetten M.S.M."/>
            <person name="Mascher T."/>
            <person name="Medema M.H."/>
            <person name="Devos D.P."/>
            <person name="Kaster A.-K."/>
            <person name="Ovreas L."/>
            <person name="Rohde M."/>
            <person name="Galperin M.Y."/>
            <person name="Jogler C."/>
        </authorList>
    </citation>
    <scope>NUCLEOTIDE SEQUENCE [LARGE SCALE GENOMIC DNA]</scope>
    <source>
        <strain evidence="2 3">Q31a</strain>
    </source>
</reference>
<dbReference type="SUPFAM" id="SSF53756">
    <property type="entry name" value="UDP-Glycosyltransferase/glycogen phosphorylase"/>
    <property type="match status" value="1"/>
</dbReference>
<evidence type="ECO:0000313" key="2">
    <source>
        <dbReference type="EMBL" id="QDV24707.1"/>
    </source>
</evidence>
<name>A0A518G7Z4_9BACT</name>
<protein>
    <submittedName>
        <fullName evidence="2">N-acetylgalactosamine-N, N'-diacetylbacillosaminyl-diphospho-undecaprenol 4-alpha-N-acetylgalactosaminyltransferase</fullName>
        <ecNumber evidence="2">2.4.1.291</ecNumber>
    </submittedName>
</protein>
<dbReference type="AlphaFoldDB" id="A0A518G7Z4"/>
<evidence type="ECO:0000259" key="1">
    <source>
        <dbReference type="Pfam" id="PF13439"/>
    </source>
</evidence>
<dbReference type="KEGG" id="ahel:Q31a_30280"/>
<dbReference type="RefSeq" id="WP_231691193.1">
    <property type="nucleotide sequence ID" value="NZ_CP036298.1"/>
</dbReference>
<proteinExistence type="predicted"/>
<keyword evidence="2" id="KW-0328">Glycosyltransferase</keyword>
<feature type="domain" description="Glycosyltransferase subfamily 4-like N-terminal" evidence="1">
    <location>
        <begin position="15"/>
        <end position="168"/>
    </location>
</feature>
<dbReference type="Pfam" id="PF13439">
    <property type="entry name" value="Glyco_transf_4"/>
    <property type="match status" value="1"/>
</dbReference>
<dbReference type="InterPro" id="IPR028098">
    <property type="entry name" value="Glyco_trans_4-like_N"/>
</dbReference>
<dbReference type="GO" id="GO:0016757">
    <property type="term" value="F:glycosyltransferase activity"/>
    <property type="evidence" value="ECO:0007669"/>
    <property type="project" value="UniProtKB-KW"/>
</dbReference>
<keyword evidence="2" id="KW-0808">Transferase</keyword>
<keyword evidence="3" id="KW-1185">Reference proteome</keyword>
<dbReference type="Pfam" id="PF13692">
    <property type="entry name" value="Glyco_trans_1_4"/>
    <property type="match status" value="1"/>
</dbReference>
<organism evidence="2 3">
    <name type="scientific">Aureliella helgolandensis</name>
    <dbReference type="NCBI Taxonomy" id="2527968"/>
    <lineage>
        <taxon>Bacteria</taxon>
        <taxon>Pseudomonadati</taxon>
        <taxon>Planctomycetota</taxon>
        <taxon>Planctomycetia</taxon>
        <taxon>Pirellulales</taxon>
        <taxon>Pirellulaceae</taxon>
        <taxon>Aureliella</taxon>
    </lineage>
</organism>
<dbReference type="EMBL" id="CP036298">
    <property type="protein sequence ID" value="QDV24707.1"/>
    <property type="molecule type" value="Genomic_DNA"/>
</dbReference>
<dbReference type="PANTHER" id="PTHR12526:SF638">
    <property type="entry name" value="SPORE COAT PROTEIN SA"/>
    <property type="match status" value="1"/>
</dbReference>
<gene>
    <name evidence="2" type="primary">pglJ</name>
    <name evidence="2" type="ORF">Q31a_30280</name>
</gene>
<sequence length="379" mass="43038">MRIKLCLIIPTLVQGGAEKQLTLLAQHLNPERFEVHVIVLTHSGPYEEVLRAAGIELHFIGKRGKFDPFAYRRLRRLLSDLKPHVVHTWLFAANSYGRMAAKSAGVPVCIAGERCVDPWKQGWQFAIDRRLMRHTDAIVTNTSAVTDFYRQHGIDSEKFTVIPNAVETPEVQRLSRRELCEMFNLPPRDRIVMAIGRLWKQKGYRDLIWAGQMVQVAYQDVWLLIVGDGPQRSQLQEYRDHVGAESGVRFLGHRSDATQLLASCDLLWNGSLYEGQSNTILEAMALGIPVAATDIPGTRDLVESGQTGLLYQLGDVNTLCRWTNAMLRDDTGRAKMGAAAVARVEEHFSLHQMIARHEELYLSLWQRYLERTPTSRVQE</sequence>
<dbReference type="EC" id="2.4.1.291" evidence="2"/>
<dbReference type="PANTHER" id="PTHR12526">
    <property type="entry name" value="GLYCOSYLTRANSFERASE"/>
    <property type="match status" value="1"/>
</dbReference>